<dbReference type="EMBL" id="CABFOC020000050">
    <property type="protein sequence ID" value="CAH0054555.1"/>
    <property type="molecule type" value="Genomic_DNA"/>
</dbReference>
<evidence type="ECO:0000313" key="3">
    <source>
        <dbReference type="Proteomes" id="UP000775872"/>
    </source>
</evidence>
<feature type="compositionally biased region" description="Polar residues" evidence="1">
    <location>
        <begin position="199"/>
        <end position="219"/>
    </location>
</feature>
<organism evidence="2 3">
    <name type="scientific">Clonostachys solani</name>
    <dbReference type="NCBI Taxonomy" id="160281"/>
    <lineage>
        <taxon>Eukaryota</taxon>
        <taxon>Fungi</taxon>
        <taxon>Dikarya</taxon>
        <taxon>Ascomycota</taxon>
        <taxon>Pezizomycotina</taxon>
        <taxon>Sordariomycetes</taxon>
        <taxon>Hypocreomycetidae</taxon>
        <taxon>Hypocreales</taxon>
        <taxon>Bionectriaceae</taxon>
        <taxon>Clonostachys</taxon>
    </lineage>
</organism>
<keyword evidence="3" id="KW-1185">Reference proteome</keyword>
<feature type="compositionally biased region" description="Pro residues" evidence="1">
    <location>
        <begin position="147"/>
        <end position="157"/>
    </location>
</feature>
<dbReference type="Proteomes" id="UP000775872">
    <property type="component" value="Unassembled WGS sequence"/>
</dbReference>
<name>A0A9N9ZE03_9HYPO</name>
<dbReference type="Gene3D" id="3.30.40.10">
    <property type="entry name" value="Zinc/RING finger domain, C3HC4 (zinc finger)"/>
    <property type="match status" value="1"/>
</dbReference>
<feature type="compositionally biased region" description="Polar residues" evidence="1">
    <location>
        <begin position="227"/>
        <end position="242"/>
    </location>
</feature>
<feature type="compositionally biased region" description="Basic and acidic residues" evidence="1">
    <location>
        <begin position="160"/>
        <end position="173"/>
    </location>
</feature>
<dbReference type="InterPro" id="IPR011011">
    <property type="entry name" value="Znf_FYVE_PHD"/>
</dbReference>
<protein>
    <recommendedName>
        <fullName evidence="4">PHD-type domain-containing protein</fullName>
    </recommendedName>
</protein>
<comment type="caution">
    <text evidence="2">The sequence shown here is derived from an EMBL/GenBank/DDBJ whole genome shotgun (WGS) entry which is preliminary data.</text>
</comment>
<gene>
    <name evidence="2" type="ORF">CSOL1703_00016620</name>
</gene>
<dbReference type="SUPFAM" id="SSF57903">
    <property type="entry name" value="FYVE/PHD zinc finger"/>
    <property type="match status" value="1"/>
</dbReference>
<sequence length="387" mass="43360">MNDNDESPAGPRRKRLRSSQRHEKDDQHPPRRTRLVSHAPAPAPTSQEGLQRFKELLEAAMDGRGVSEEFLSQSLAMYKTWKRSGAPYDEFCFACKKSDDIHPCLTCRRQYHESCRPKGSITVLGGLAQGWYCDICVVRNWHMKPPTLTPPASPPPETSRAAEEVESGRRDVHPTNPPPQSETMQSSHGLQDPSPNLRLIQSTPTSYPTASQNTSQASETAIAHPATTPSHTGPGNVPVPQTRSTDIHAYTTYRPAVTRRSRYTTLPTEVDSALRVLYSELETAAELRQQIGGLEGQVIQLRQDLSLRDRELQMTQKALQSARASQSELAQLRQEASQRQGSMEEATTLRAEKQQLEEELKSTRTQMDEMSKTLQQWKQKLSALIAD</sequence>
<dbReference type="InterPro" id="IPR013083">
    <property type="entry name" value="Znf_RING/FYVE/PHD"/>
</dbReference>
<feature type="region of interest" description="Disordered" evidence="1">
    <location>
        <begin position="334"/>
        <end position="353"/>
    </location>
</feature>
<evidence type="ECO:0000256" key="1">
    <source>
        <dbReference type="SAM" id="MobiDB-lite"/>
    </source>
</evidence>
<evidence type="ECO:0000313" key="2">
    <source>
        <dbReference type="EMBL" id="CAH0054555.1"/>
    </source>
</evidence>
<dbReference type="OrthoDB" id="336088at2759"/>
<evidence type="ECO:0008006" key="4">
    <source>
        <dbReference type="Google" id="ProtNLM"/>
    </source>
</evidence>
<reference evidence="2" key="1">
    <citation type="submission" date="2021-10" db="EMBL/GenBank/DDBJ databases">
        <authorList>
            <person name="Piombo E."/>
        </authorList>
    </citation>
    <scope>NUCLEOTIDE SEQUENCE</scope>
</reference>
<accession>A0A9N9ZE03</accession>
<feature type="compositionally biased region" description="Basic and acidic residues" evidence="1">
    <location>
        <begin position="20"/>
        <end position="29"/>
    </location>
</feature>
<dbReference type="AlphaFoldDB" id="A0A9N9ZE03"/>
<proteinExistence type="predicted"/>
<feature type="region of interest" description="Disordered" evidence="1">
    <location>
        <begin position="1"/>
        <end position="48"/>
    </location>
</feature>
<feature type="region of interest" description="Disordered" evidence="1">
    <location>
        <begin position="147"/>
        <end position="242"/>
    </location>
</feature>